<evidence type="ECO:0000313" key="8">
    <source>
        <dbReference type="EMBL" id="ROH91842.1"/>
    </source>
</evidence>
<comment type="caution">
    <text evidence="8">The sequence shown here is derived from an EMBL/GenBank/DDBJ whole genome shotgun (WGS) entry which is preliminary data.</text>
</comment>
<evidence type="ECO:0000256" key="2">
    <source>
        <dbReference type="ARBA" id="ARBA00022519"/>
    </source>
</evidence>
<evidence type="ECO:0000256" key="4">
    <source>
        <dbReference type="ARBA" id="ARBA00023136"/>
    </source>
</evidence>
<dbReference type="CDD" id="cd07398">
    <property type="entry name" value="MPP_YbbF-LpxH"/>
    <property type="match status" value="1"/>
</dbReference>
<dbReference type="PANTHER" id="PTHR34990">
    <property type="entry name" value="UDP-2,3-DIACYLGLUCOSAMINE HYDROLASE-RELATED"/>
    <property type="match status" value="1"/>
</dbReference>
<dbReference type="GO" id="GO:0009245">
    <property type="term" value="P:lipid A biosynthetic process"/>
    <property type="evidence" value="ECO:0007669"/>
    <property type="project" value="TreeGrafter"/>
</dbReference>
<keyword evidence="2" id="KW-0997">Cell inner membrane</keyword>
<evidence type="ECO:0000256" key="5">
    <source>
        <dbReference type="ARBA" id="ARBA00023211"/>
    </source>
</evidence>
<dbReference type="InterPro" id="IPR043461">
    <property type="entry name" value="LpxH-like"/>
</dbReference>
<gene>
    <name evidence="8" type="ORF">ED208_05545</name>
</gene>
<reference evidence="8 9" key="1">
    <citation type="submission" date="2018-10" db="EMBL/GenBank/DDBJ databases">
        <authorList>
            <person name="Chen W.-M."/>
        </authorList>
    </citation>
    <scope>NUCLEOTIDE SEQUENCE [LARGE SCALE GENOMIC DNA]</scope>
    <source>
        <strain evidence="8 9">THS-13</strain>
    </source>
</reference>
<dbReference type="InterPro" id="IPR004843">
    <property type="entry name" value="Calcineurin-like_PHP"/>
</dbReference>
<keyword evidence="3" id="KW-0479">Metal-binding</keyword>
<dbReference type="Pfam" id="PF00149">
    <property type="entry name" value="Metallophos"/>
    <property type="match status" value="1"/>
</dbReference>
<evidence type="ECO:0000256" key="1">
    <source>
        <dbReference type="ARBA" id="ARBA00022475"/>
    </source>
</evidence>
<dbReference type="GO" id="GO:0016020">
    <property type="term" value="C:membrane"/>
    <property type="evidence" value="ECO:0007669"/>
    <property type="project" value="GOC"/>
</dbReference>
<dbReference type="PANTHER" id="PTHR34990:SF2">
    <property type="entry name" value="BLL8164 PROTEIN"/>
    <property type="match status" value="1"/>
</dbReference>
<organism evidence="8 9">
    <name type="scientific">Stagnimonas aquatica</name>
    <dbReference type="NCBI Taxonomy" id="2689987"/>
    <lineage>
        <taxon>Bacteria</taxon>
        <taxon>Pseudomonadati</taxon>
        <taxon>Pseudomonadota</taxon>
        <taxon>Gammaproteobacteria</taxon>
        <taxon>Nevskiales</taxon>
        <taxon>Nevskiaceae</taxon>
        <taxon>Stagnimonas</taxon>
    </lineage>
</organism>
<feature type="domain" description="Calcineurin-like phosphoesterase" evidence="7">
    <location>
        <begin position="28"/>
        <end position="229"/>
    </location>
</feature>
<proteinExistence type="predicted"/>
<evidence type="ECO:0000256" key="3">
    <source>
        <dbReference type="ARBA" id="ARBA00022723"/>
    </source>
</evidence>
<dbReference type="EMBL" id="RJVO01000002">
    <property type="protein sequence ID" value="ROH91842.1"/>
    <property type="molecule type" value="Genomic_DNA"/>
</dbReference>
<dbReference type="RefSeq" id="WP_123210886.1">
    <property type="nucleotide sequence ID" value="NZ_RJVO01000002.1"/>
</dbReference>
<sequence length="290" mass="33026">MKRARTSSKAVSAKPGKAESEAGKTHYRTVWISDVHLGTPGCKAEHLVEFLKSHTCDTLYLVGDIIDGWKLKNNFYWPQEHTNVVRKVLTKAKRGTRVYYVTGNHDEFLRKFVGFRLELGNIKFVNELVHQTADGRRLLITHGDAFDVITRYHAWIAMAGDSLYEGTMRFNYWFNRARSLLGMGYWSLSAFAKQHVKTAVNVVSTFEESVAHECRRRGLDGVVCGHIHHAEMRDIGGVSYHNCGDWVESCTALVEHLDGRIEVLRWVQLDHLNQTRKPVKQAMPVMAEAA</sequence>
<name>A0A3N0VGM3_9GAMM</name>
<accession>A0A3N0VGM3</accession>
<dbReference type="Gene3D" id="3.60.21.10">
    <property type="match status" value="1"/>
</dbReference>
<keyword evidence="1" id="KW-1003">Cell membrane</keyword>
<feature type="region of interest" description="Disordered" evidence="6">
    <location>
        <begin position="1"/>
        <end position="21"/>
    </location>
</feature>
<dbReference type="GO" id="GO:0046872">
    <property type="term" value="F:metal ion binding"/>
    <property type="evidence" value="ECO:0007669"/>
    <property type="project" value="UniProtKB-KW"/>
</dbReference>
<dbReference type="InterPro" id="IPR029052">
    <property type="entry name" value="Metallo-depent_PP-like"/>
</dbReference>
<dbReference type="InParanoid" id="A0A3N0VGM3"/>
<protein>
    <submittedName>
        <fullName evidence="8">UDP-2,3-diacylglucosamine diphosphatase</fullName>
    </submittedName>
</protein>
<dbReference type="Proteomes" id="UP000282106">
    <property type="component" value="Unassembled WGS sequence"/>
</dbReference>
<keyword evidence="4" id="KW-0472">Membrane</keyword>
<dbReference type="SUPFAM" id="SSF56300">
    <property type="entry name" value="Metallo-dependent phosphatases"/>
    <property type="match status" value="1"/>
</dbReference>
<dbReference type="GO" id="GO:0008758">
    <property type="term" value="F:UDP-2,3-diacylglucosamine hydrolase activity"/>
    <property type="evidence" value="ECO:0007669"/>
    <property type="project" value="TreeGrafter"/>
</dbReference>
<dbReference type="AlphaFoldDB" id="A0A3N0VGM3"/>
<evidence type="ECO:0000313" key="9">
    <source>
        <dbReference type="Proteomes" id="UP000282106"/>
    </source>
</evidence>
<dbReference type="FunFam" id="3.60.21.10:FF:000029">
    <property type="entry name" value="UDP-2,3-diacylglucosamine hydrolase"/>
    <property type="match status" value="1"/>
</dbReference>
<evidence type="ECO:0000259" key="7">
    <source>
        <dbReference type="Pfam" id="PF00149"/>
    </source>
</evidence>
<keyword evidence="5" id="KW-0464">Manganese</keyword>
<keyword evidence="9" id="KW-1185">Reference proteome</keyword>
<evidence type="ECO:0000256" key="6">
    <source>
        <dbReference type="SAM" id="MobiDB-lite"/>
    </source>
</evidence>